<evidence type="ECO:0000256" key="6">
    <source>
        <dbReference type="RuleBase" id="RU003983"/>
    </source>
</evidence>
<reference evidence="9 10" key="1">
    <citation type="submission" date="2017-01" db="EMBL/GenBank/DDBJ databases">
        <title>A new Hymenobacter.</title>
        <authorList>
            <person name="Liang Y."/>
            <person name="Feng F."/>
        </authorList>
    </citation>
    <scope>NUCLEOTIDE SEQUENCE [LARGE SCALE GENOMIC DNA]</scope>
    <source>
        <strain evidence="9">MIMBbqt21</strain>
    </source>
</reference>
<dbReference type="InterPro" id="IPR051156">
    <property type="entry name" value="Mito/Outer_Membr_Metalloprot"/>
</dbReference>
<keyword evidence="1 6" id="KW-0645">Protease</keyword>
<dbReference type="GO" id="GO:0046872">
    <property type="term" value="F:metal ion binding"/>
    <property type="evidence" value="ECO:0007669"/>
    <property type="project" value="UniProtKB-KW"/>
</dbReference>
<keyword evidence="10" id="KW-1185">Reference proteome</keyword>
<keyword evidence="7" id="KW-0732">Signal</keyword>
<evidence type="ECO:0000256" key="4">
    <source>
        <dbReference type="ARBA" id="ARBA00022833"/>
    </source>
</evidence>
<evidence type="ECO:0000313" key="10">
    <source>
        <dbReference type="Proteomes" id="UP000194873"/>
    </source>
</evidence>
<organism evidence="9 10">
    <name type="scientific">Hymenobacter crusticola</name>
    <dbReference type="NCBI Taxonomy" id="1770526"/>
    <lineage>
        <taxon>Bacteria</taxon>
        <taxon>Pseudomonadati</taxon>
        <taxon>Bacteroidota</taxon>
        <taxon>Cytophagia</taxon>
        <taxon>Cytophagales</taxon>
        <taxon>Hymenobacteraceae</taxon>
        <taxon>Hymenobacter</taxon>
    </lineage>
</organism>
<dbReference type="Proteomes" id="UP000194873">
    <property type="component" value="Unassembled WGS sequence"/>
</dbReference>
<dbReference type="OrthoDB" id="9810445at2"/>
<dbReference type="GO" id="GO:0016020">
    <property type="term" value="C:membrane"/>
    <property type="evidence" value="ECO:0007669"/>
    <property type="project" value="TreeGrafter"/>
</dbReference>
<protein>
    <submittedName>
        <fullName evidence="9">Peptidase M48</fullName>
    </submittedName>
</protein>
<feature type="signal peptide" evidence="7">
    <location>
        <begin position="1"/>
        <end position="22"/>
    </location>
</feature>
<keyword evidence="2" id="KW-0479">Metal-binding</keyword>
<evidence type="ECO:0000256" key="5">
    <source>
        <dbReference type="ARBA" id="ARBA00023049"/>
    </source>
</evidence>
<comment type="cofactor">
    <cofactor evidence="6">
        <name>Zn(2+)</name>
        <dbReference type="ChEBI" id="CHEBI:29105"/>
    </cofactor>
    <text evidence="6">Binds 1 zinc ion per subunit.</text>
</comment>
<keyword evidence="3 6" id="KW-0378">Hydrolase</keyword>
<comment type="caution">
    <text evidence="9">The sequence shown here is derived from an EMBL/GenBank/DDBJ whole genome shotgun (WGS) entry which is preliminary data.</text>
</comment>
<evidence type="ECO:0000313" key="9">
    <source>
        <dbReference type="EMBL" id="OUJ74602.1"/>
    </source>
</evidence>
<accession>A0A243WFR0</accession>
<evidence type="ECO:0000259" key="8">
    <source>
        <dbReference type="Pfam" id="PF01435"/>
    </source>
</evidence>
<dbReference type="GO" id="GO:0004222">
    <property type="term" value="F:metalloendopeptidase activity"/>
    <property type="evidence" value="ECO:0007669"/>
    <property type="project" value="InterPro"/>
</dbReference>
<dbReference type="Pfam" id="PF01435">
    <property type="entry name" value="Peptidase_M48"/>
    <property type="match status" value="1"/>
</dbReference>
<evidence type="ECO:0000256" key="3">
    <source>
        <dbReference type="ARBA" id="ARBA00022801"/>
    </source>
</evidence>
<dbReference type="RefSeq" id="WP_086593403.1">
    <property type="nucleotide sequence ID" value="NZ_MTSE01000003.1"/>
</dbReference>
<name>A0A243WFR0_9BACT</name>
<evidence type="ECO:0000256" key="2">
    <source>
        <dbReference type="ARBA" id="ARBA00022723"/>
    </source>
</evidence>
<dbReference type="GO" id="GO:0051603">
    <property type="term" value="P:proteolysis involved in protein catabolic process"/>
    <property type="evidence" value="ECO:0007669"/>
    <property type="project" value="TreeGrafter"/>
</dbReference>
<dbReference type="PANTHER" id="PTHR22726">
    <property type="entry name" value="METALLOENDOPEPTIDASE OMA1"/>
    <property type="match status" value="1"/>
</dbReference>
<dbReference type="EMBL" id="MTSE01000003">
    <property type="protein sequence ID" value="OUJ74602.1"/>
    <property type="molecule type" value="Genomic_DNA"/>
</dbReference>
<evidence type="ECO:0000256" key="7">
    <source>
        <dbReference type="SAM" id="SignalP"/>
    </source>
</evidence>
<proteinExistence type="inferred from homology"/>
<sequence length="268" mass="29410">MQRPFLQLFFLLSLVAVFTTGATTPHQGFSLFSIEDDKALGDQVAAQTDSTYRAKGQLLDRNSKNARAYQLLDGVVNRVLNSGQITYRKQFPWDVKIIKDDATQNAFATPGGHIYVFSGLIKYLDQEDQLAGVIGHEIAHADRRHSIKSLQKQYGVSFLLSIALGKNPGQLAQIAAGLGQLKFSRDYEREADAYSVAYLKATNYYSCDGTAGFFIKAEKAGQSNPPEFLSTHPNPGSRIANIQAKAKQLGCTGRTSSNANLTELKKLL</sequence>
<dbReference type="InterPro" id="IPR001915">
    <property type="entry name" value="Peptidase_M48"/>
</dbReference>
<keyword evidence="4 6" id="KW-0862">Zinc</keyword>
<gene>
    <name evidence="9" type="ORF">BXP70_07455</name>
</gene>
<dbReference type="Gene3D" id="3.30.2010.10">
    <property type="entry name" value="Metalloproteases ('zincins'), catalytic domain"/>
    <property type="match status" value="1"/>
</dbReference>
<keyword evidence="5 6" id="KW-0482">Metalloprotease</keyword>
<feature type="chain" id="PRO_5013145541" evidence="7">
    <location>
        <begin position="23"/>
        <end position="268"/>
    </location>
</feature>
<evidence type="ECO:0000256" key="1">
    <source>
        <dbReference type="ARBA" id="ARBA00022670"/>
    </source>
</evidence>
<dbReference type="AlphaFoldDB" id="A0A243WFR0"/>
<feature type="domain" description="Peptidase M48" evidence="8">
    <location>
        <begin position="72"/>
        <end position="244"/>
    </location>
</feature>
<comment type="similarity">
    <text evidence="6">Belongs to the peptidase M48 family.</text>
</comment>
<dbReference type="PANTHER" id="PTHR22726:SF1">
    <property type="entry name" value="METALLOENDOPEPTIDASE OMA1, MITOCHONDRIAL"/>
    <property type="match status" value="1"/>
</dbReference>